<evidence type="ECO:0000313" key="1">
    <source>
        <dbReference type="EMBL" id="KII71756.1"/>
    </source>
</evidence>
<sequence length="111" mass="13356">MYATEIFKTRVKLIDSIILHIHTQIDIFEILINHALHIRYLELFNFHLFFDFIPPQRIKEQRLIPLDQIFVTIHQIFLLSLIRLACSKLYFINFTTIVIQLEELLDTKFLA</sequence>
<organism evidence="1 2">
    <name type="scientific">Thelohanellus kitauei</name>
    <name type="common">Myxosporean</name>
    <dbReference type="NCBI Taxonomy" id="669202"/>
    <lineage>
        <taxon>Eukaryota</taxon>
        <taxon>Metazoa</taxon>
        <taxon>Cnidaria</taxon>
        <taxon>Myxozoa</taxon>
        <taxon>Myxosporea</taxon>
        <taxon>Bivalvulida</taxon>
        <taxon>Platysporina</taxon>
        <taxon>Myxobolidae</taxon>
        <taxon>Thelohanellus</taxon>
    </lineage>
</organism>
<proteinExistence type="predicted"/>
<dbReference type="AlphaFoldDB" id="A0A0C2MWP7"/>
<dbReference type="Proteomes" id="UP000031668">
    <property type="component" value="Unassembled WGS sequence"/>
</dbReference>
<reference evidence="1 2" key="1">
    <citation type="journal article" date="2014" name="Genome Biol. Evol.">
        <title>The genome of the myxosporean Thelohanellus kitauei shows adaptations to nutrient acquisition within its fish host.</title>
        <authorList>
            <person name="Yang Y."/>
            <person name="Xiong J."/>
            <person name="Zhou Z."/>
            <person name="Huo F."/>
            <person name="Miao W."/>
            <person name="Ran C."/>
            <person name="Liu Y."/>
            <person name="Zhang J."/>
            <person name="Feng J."/>
            <person name="Wang M."/>
            <person name="Wang M."/>
            <person name="Wang L."/>
            <person name="Yao B."/>
        </authorList>
    </citation>
    <scope>NUCLEOTIDE SEQUENCE [LARGE SCALE GENOMIC DNA]</scope>
    <source>
        <strain evidence="1">Wuqing</strain>
    </source>
</reference>
<gene>
    <name evidence="1" type="ORF">RF11_15765</name>
</gene>
<comment type="caution">
    <text evidence="1">The sequence shown here is derived from an EMBL/GenBank/DDBJ whole genome shotgun (WGS) entry which is preliminary data.</text>
</comment>
<name>A0A0C2MWP7_THEKT</name>
<keyword evidence="2" id="KW-1185">Reference proteome</keyword>
<evidence type="ECO:0000313" key="2">
    <source>
        <dbReference type="Proteomes" id="UP000031668"/>
    </source>
</evidence>
<accession>A0A0C2MWP7</accession>
<dbReference type="EMBL" id="JWZT01001625">
    <property type="protein sequence ID" value="KII71756.1"/>
    <property type="molecule type" value="Genomic_DNA"/>
</dbReference>
<protein>
    <submittedName>
        <fullName evidence="1">Uncharacterized protein</fullName>
    </submittedName>
</protein>